<dbReference type="AlphaFoldDB" id="A0A5N6THX9"/>
<name>A0A5N6THX9_ASPAV</name>
<protein>
    <recommendedName>
        <fullName evidence="4">Secreted protein</fullName>
    </recommendedName>
</protein>
<dbReference type="EMBL" id="ML742301">
    <property type="protein sequence ID" value="KAE8145927.1"/>
    <property type="molecule type" value="Genomic_DNA"/>
</dbReference>
<reference evidence="2 3" key="1">
    <citation type="submission" date="2019-04" db="EMBL/GenBank/DDBJ databases">
        <title>Friends and foes A comparative genomics study of 23 Aspergillus species from section Flavi.</title>
        <authorList>
            <consortium name="DOE Joint Genome Institute"/>
            <person name="Kjaerbolling I."/>
            <person name="Vesth T."/>
            <person name="Frisvad J.C."/>
            <person name="Nybo J.L."/>
            <person name="Theobald S."/>
            <person name="Kildgaard S."/>
            <person name="Isbrandt T."/>
            <person name="Kuo A."/>
            <person name="Sato A."/>
            <person name="Lyhne E.K."/>
            <person name="Kogle M.E."/>
            <person name="Wiebenga A."/>
            <person name="Kun R.S."/>
            <person name="Lubbers R.J."/>
            <person name="Makela M.R."/>
            <person name="Barry K."/>
            <person name="Chovatia M."/>
            <person name="Clum A."/>
            <person name="Daum C."/>
            <person name="Haridas S."/>
            <person name="He G."/>
            <person name="LaButti K."/>
            <person name="Lipzen A."/>
            <person name="Mondo S."/>
            <person name="Riley R."/>
            <person name="Salamov A."/>
            <person name="Simmons B.A."/>
            <person name="Magnuson J.K."/>
            <person name="Henrissat B."/>
            <person name="Mortensen U.H."/>
            <person name="Larsen T.O."/>
            <person name="Devries R.P."/>
            <person name="Grigoriev I.V."/>
            <person name="Machida M."/>
            <person name="Baker S.E."/>
            <person name="Andersen M.R."/>
        </authorList>
    </citation>
    <scope>NUCLEOTIDE SEQUENCE [LARGE SCALE GENOMIC DNA]</scope>
    <source>
        <strain evidence="2 3">IBT 18842</strain>
    </source>
</reference>
<keyword evidence="1" id="KW-0732">Signal</keyword>
<gene>
    <name evidence="2" type="ORF">BDV25DRAFT_59450</name>
</gene>
<keyword evidence="3" id="KW-1185">Reference proteome</keyword>
<sequence length="97" mass="10770">MFSTSFSCLFTVLFFFCFSLLFSFPFSVPACRSAGNNRGDVIASLGTPIYRNSIVAKYQQAITQSEESQRSIHCQSCCASVTLQVVFEKRKVNSCQG</sequence>
<evidence type="ECO:0000313" key="3">
    <source>
        <dbReference type="Proteomes" id="UP000325780"/>
    </source>
</evidence>
<evidence type="ECO:0000256" key="1">
    <source>
        <dbReference type="SAM" id="SignalP"/>
    </source>
</evidence>
<evidence type="ECO:0000313" key="2">
    <source>
        <dbReference type="EMBL" id="KAE8145927.1"/>
    </source>
</evidence>
<dbReference type="Proteomes" id="UP000325780">
    <property type="component" value="Unassembled WGS sequence"/>
</dbReference>
<accession>A0A5N6THX9</accession>
<feature type="chain" id="PRO_5024872643" description="Secreted protein" evidence="1">
    <location>
        <begin position="24"/>
        <end position="97"/>
    </location>
</feature>
<feature type="signal peptide" evidence="1">
    <location>
        <begin position="1"/>
        <end position="23"/>
    </location>
</feature>
<proteinExistence type="predicted"/>
<organism evidence="2 3">
    <name type="scientific">Aspergillus avenaceus</name>
    <dbReference type="NCBI Taxonomy" id="36643"/>
    <lineage>
        <taxon>Eukaryota</taxon>
        <taxon>Fungi</taxon>
        <taxon>Dikarya</taxon>
        <taxon>Ascomycota</taxon>
        <taxon>Pezizomycotina</taxon>
        <taxon>Eurotiomycetes</taxon>
        <taxon>Eurotiomycetidae</taxon>
        <taxon>Eurotiales</taxon>
        <taxon>Aspergillaceae</taxon>
        <taxon>Aspergillus</taxon>
        <taxon>Aspergillus subgen. Circumdati</taxon>
    </lineage>
</organism>
<evidence type="ECO:0008006" key="4">
    <source>
        <dbReference type="Google" id="ProtNLM"/>
    </source>
</evidence>